<organism evidence="2">
    <name type="scientific">Harpegnathos saltator</name>
    <name type="common">Jerdon's jumping ant</name>
    <dbReference type="NCBI Taxonomy" id="610380"/>
    <lineage>
        <taxon>Eukaryota</taxon>
        <taxon>Metazoa</taxon>
        <taxon>Ecdysozoa</taxon>
        <taxon>Arthropoda</taxon>
        <taxon>Hexapoda</taxon>
        <taxon>Insecta</taxon>
        <taxon>Pterygota</taxon>
        <taxon>Neoptera</taxon>
        <taxon>Endopterygota</taxon>
        <taxon>Hymenoptera</taxon>
        <taxon>Apocrita</taxon>
        <taxon>Aculeata</taxon>
        <taxon>Formicoidea</taxon>
        <taxon>Formicidae</taxon>
        <taxon>Ponerinae</taxon>
        <taxon>Ponerini</taxon>
        <taxon>Harpegnathos</taxon>
    </lineage>
</organism>
<evidence type="ECO:0000313" key="2">
    <source>
        <dbReference type="Proteomes" id="UP000008237"/>
    </source>
</evidence>
<dbReference type="AlphaFoldDB" id="E2BUL7"/>
<dbReference type="InParanoid" id="E2BUL7"/>
<dbReference type="OMA" id="YSXQRIF"/>
<feature type="non-terminal residue" evidence="1">
    <location>
        <position position="1"/>
    </location>
</feature>
<evidence type="ECO:0000313" key="1">
    <source>
        <dbReference type="EMBL" id="EFN80613.1"/>
    </source>
</evidence>
<dbReference type="PANTHER" id="PTHR33053">
    <property type="entry name" value="PROTEIN, PUTATIVE-RELATED"/>
    <property type="match status" value="1"/>
</dbReference>
<accession>E2BUL7</accession>
<proteinExistence type="predicted"/>
<dbReference type="PANTHER" id="PTHR33053:SF9">
    <property type="entry name" value="AGAP000105-PA"/>
    <property type="match status" value="1"/>
</dbReference>
<gene>
    <name evidence="1" type="ORF">EAI_00048</name>
</gene>
<feature type="non-terminal residue" evidence="1">
    <location>
        <position position="116"/>
    </location>
</feature>
<reference evidence="1 2" key="1">
    <citation type="journal article" date="2010" name="Science">
        <title>Genomic comparison of the ants Camponotus floridanus and Harpegnathos saltator.</title>
        <authorList>
            <person name="Bonasio R."/>
            <person name="Zhang G."/>
            <person name="Ye C."/>
            <person name="Mutti N.S."/>
            <person name="Fang X."/>
            <person name="Qin N."/>
            <person name="Donahue G."/>
            <person name="Yang P."/>
            <person name="Li Q."/>
            <person name="Li C."/>
            <person name="Zhang P."/>
            <person name="Huang Z."/>
            <person name="Berger S.L."/>
            <person name="Reinberg D."/>
            <person name="Wang J."/>
            <person name="Liebig J."/>
        </authorList>
    </citation>
    <scope>NUCLEOTIDE SEQUENCE [LARGE SCALE GENOMIC DNA]</scope>
    <source>
        <strain evidence="1 2">R22 G/1</strain>
    </source>
</reference>
<dbReference type="Proteomes" id="UP000008237">
    <property type="component" value="Unassembled WGS sequence"/>
</dbReference>
<name>E2BUL7_HARSA</name>
<keyword evidence="2" id="KW-1185">Reference proteome</keyword>
<protein>
    <submittedName>
        <fullName evidence="1">Uncharacterized protein</fullName>
    </submittedName>
</protein>
<sequence length="116" mass="13593">YYHGLQTALKNHLRYNKPLHERCENEIKINLSIDGLPLAKSSKSQFWPLLGQIVHVHYREKPFVIGVFHGYCKPKKPNEIIHQFIEEYSEIQNKGFQYRGKKYKVLINAIICDAPA</sequence>
<dbReference type="EMBL" id="GL450727">
    <property type="protein sequence ID" value="EFN80613.1"/>
    <property type="molecule type" value="Genomic_DNA"/>
</dbReference>
<dbReference type="STRING" id="610380.E2BUL7"/>